<protein>
    <submittedName>
        <fullName evidence="1">Putative ovule protein</fullName>
    </submittedName>
</protein>
<reference evidence="1" key="1">
    <citation type="submission" date="2015-12" db="EMBL/GenBank/DDBJ databases">
        <title>Gene expression during late stages of embryo sac development: a critical building block for successful pollen-pistil interactions.</title>
        <authorList>
            <person name="Liu Y."/>
            <person name="Joly V."/>
            <person name="Sabar M."/>
            <person name="Matton D.P."/>
        </authorList>
    </citation>
    <scope>NUCLEOTIDE SEQUENCE</scope>
</reference>
<proteinExistence type="predicted"/>
<sequence>MPPWIGSLTCLRSLDCFVIGKRKSCQPGELRNLNLYGAVAITHLERVKNIGCKRSQFICKRESAFFKYELGYRRTT</sequence>
<organism evidence="1">
    <name type="scientific">Solanum chacoense</name>
    <name type="common">Chaco potato</name>
    <dbReference type="NCBI Taxonomy" id="4108"/>
    <lineage>
        <taxon>Eukaryota</taxon>
        <taxon>Viridiplantae</taxon>
        <taxon>Streptophyta</taxon>
        <taxon>Embryophyta</taxon>
        <taxon>Tracheophyta</taxon>
        <taxon>Spermatophyta</taxon>
        <taxon>Magnoliopsida</taxon>
        <taxon>eudicotyledons</taxon>
        <taxon>Gunneridae</taxon>
        <taxon>Pentapetalae</taxon>
        <taxon>asterids</taxon>
        <taxon>lamiids</taxon>
        <taxon>Solanales</taxon>
        <taxon>Solanaceae</taxon>
        <taxon>Solanoideae</taxon>
        <taxon>Solaneae</taxon>
        <taxon>Solanum</taxon>
    </lineage>
</organism>
<dbReference type="EMBL" id="GEDG01030876">
    <property type="protein sequence ID" value="JAP11693.1"/>
    <property type="molecule type" value="Transcribed_RNA"/>
</dbReference>
<accession>A0A0V0GUU1</accession>
<name>A0A0V0GUU1_SOLCH</name>
<evidence type="ECO:0000313" key="1">
    <source>
        <dbReference type="EMBL" id="JAP11693.1"/>
    </source>
</evidence>
<dbReference type="AlphaFoldDB" id="A0A0V0GUU1"/>